<feature type="active site" evidence="11">
    <location>
        <position position="284"/>
    </location>
</feature>
<dbReference type="GeneID" id="101512614"/>
<evidence type="ECO:0000313" key="15">
    <source>
        <dbReference type="RefSeq" id="XP_004493509.1"/>
    </source>
</evidence>
<keyword evidence="14" id="KW-1185">Reference proteome</keyword>
<name>A0A1S2XTS5_CICAR</name>
<evidence type="ECO:0000313" key="14">
    <source>
        <dbReference type="Proteomes" id="UP000087171"/>
    </source>
</evidence>
<keyword evidence="9" id="KW-0961">Cell wall biogenesis/degradation</keyword>
<evidence type="ECO:0000256" key="2">
    <source>
        <dbReference type="ARBA" id="ARBA00008834"/>
    </source>
</evidence>
<dbReference type="Proteomes" id="UP000087171">
    <property type="component" value="Chromosome Ca3"/>
</dbReference>
<feature type="chain" id="PRO_5010353202" description="endo-polygalacturonase" evidence="13">
    <location>
        <begin position="22"/>
        <end position="439"/>
    </location>
</feature>
<evidence type="ECO:0000256" key="13">
    <source>
        <dbReference type="SAM" id="SignalP"/>
    </source>
</evidence>
<dbReference type="STRING" id="3827.A0A1S2XTS5"/>
<dbReference type="OrthoDB" id="187139at2759"/>
<comment type="subcellular location">
    <subcellularLocation>
        <location evidence="1">Secreted</location>
        <location evidence="1">Cell wall</location>
    </subcellularLocation>
</comment>
<dbReference type="AlphaFoldDB" id="A0A1S2XTS5"/>
<evidence type="ECO:0000256" key="1">
    <source>
        <dbReference type="ARBA" id="ARBA00004191"/>
    </source>
</evidence>
<evidence type="ECO:0000256" key="5">
    <source>
        <dbReference type="ARBA" id="ARBA00022525"/>
    </source>
</evidence>
<dbReference type="PROSITE" id="PS00502">
    <property type="entry name" value="POLYGALACTURONASE"/>
    <property type="match status" value="1"/>
</dbReference>
<evidence type="ECO:0000256" key="7">
    <source>
        <dbReference type="ARBA" id="ARBA00022801"/>
    </source>
</evidence>
<evidence type="ECO:0000256" key="8">
    <source>
        <dbReference type="ARBA" id="ARBA00023295"/>
    </source>
</evidence>
<dbReference type="GO" id="GO:0009830">
    <property type="term" value="P:cell wall modification involved in abscission"/>
    <property type="evidence" value="ECO:0007669"/>
    <property type="project" value="UniProtKB-ARBA"/>
</dbReference>
<dbReference type="GO" id="GO:0004650">
    <property type="term" value="F:polygalacturonase activity"/>
    <property type="evidence" value="ECO:0007669"/>
    <property type="project" value="UniProtKB-EC"/>
</dbReference>
<dbReference type="eggNOG" id="ENOG502QRJW">
    <property type="taxonomic scope" value="Eukaryota"/>
</dbReference>
<evidence type="ECO:0000256" key="10">
    <source>
        <dbReference type="ARBA" id="ARBA00034074"/>
    </source>
</evidence>
<evidence type="ECO:0000256" key="11">
    <source>
        <dbReference type="PROSITE-ProRule" id="PRU10052"/>
    </source>
</evidence>
<dbReference type="InterPro" id="IPR006626">
    <property type="entry name" value="PbH1"/>
</dbReference>
<evidence type="ECO:0000256" key="9">
    <source>
        <dbReference type="ARBA" id="ARBA00023316"/>
    </source>
</evidence>
<dbReference type="Gene3D" id="2.160.20.10">
    <property type="entry name" value="Single-stranded right-handed beta-helix, Pectin lyase-like"/>
    <property type="match status" value="1"/>
</dbReference>
<keyword evidence="7 12" id="KW-0378">Hydrolase</keyword>
<dbReference type="PaxDb" id="3827-XP_004493509.1"/>
<evidence type="ECO:0000256" key="3">
    <source>
        <dbReference type="ARBA" id="ARBA00012736"/>
    </source>
</evidence>
<dbReference type="GO" id="GO:0009901">
    <property type="term" value="P:anther dehiscence"/>
    <property type="evidence" value="ECO:0007669"/>
    <property type="project" value="UniProtKB-ARBA"/>
</dbReference>
<reference evidence="14" key="1">
    <citation type="journal article" date="2013" name="Nat. Biotechnol.">
        <title>Draft genome sequence of chickpea (Cicer arietinum) provides a resource for trait improvement.</title>
        <authorList>
            <person name="Varshney R.K."/>
            <person name="Song C."/>
            <person name="Saxena R.K."/>
            <person name="Azam S."/>
            <person name="Yu S."/>
            <person name="Sharpe A.G."/>
            <person name="Cannon S."/>
            <person name="Baek J."/>
            <person name="Rosen B.D."/>
            <person name="Tar'an B."/>
            <person name="Millan T."/>
            <person name="Zhang X."/>
            <person name="Ramsay L.D."/>
            <person name="Iwata A."/>
            <person name="Wang Y."/>
            <person name="Nelson W."/>
            <person name="Farmer A.D."/>
            <person name="Gaur P.M."/>
            <person name="Soderlund C."/>
            <person name="Penmetsa R.V."/>
            <person name="Xu C."/>
            <person name="Bharti A.K."/>
            <person name="He W."/>
            <person name="Winter P."/>
            <person name="Zhao S."/>
            <person name="Hane J.K."/>
            <person name="Carrasquilla-Garcia N."/>
            <person name="Condie J.A."/>
            <person name="Upadhyaya H.D."/>
            <person name="Luo M.C."/>
            <person name="Thudi M."/>
            <person name="Gowda C.L."/>
            <person name="Singh N.P."/>
            <person name="Lichtenzveig J."/>
            <person name="Gali K.K."/>
            <person name="Rubio J."/>
            <person name="Nadarajan N."/>
            <person name="Dolezel J."/>
            <person name="Bansal K.C."/>
            <person name="Xu X."/>
            <person name="Edwards D."/>
            <person name="Zhang G."/>
            <person name="Kahl G."/>
            <person name="Gil J."/>
            <person name="Singh K.B."/>
            <person name="Datta S.K."/>
            <person name="Jackson S.A."/>
            <person name="Wang J."/>
            <person name="Cook D.R."/>
        </authorList>
    </citation>
    <scope>NUCLEOTIDE SEQUENCE [LARGE SCALE GENOMIC DNA]</scope>
    <source>
        <strain evidence="14">cv. CDC Frontier</strain>
    </source>
</reference>
<keyword evidence="8 12" id="KW-0326">Glycosidase</keyword>
<evidence type="ECO:0000256" key="6">
    <source>
        <dbReference type="ARBA" id="ARBA00022729"/>
    </source>
</evidence>
<accession>A0A1S2XTS5</accession>
<dbReference type="RefSeq" id="XP_004493509.1">
    <property type="nucleotide sequence ID" value="XM_004493452.3"/>
</dbReference>
<dbReference type="PANTHER" id="PTHR31375">
    <property type="match status" value="1"/>
</dbReference>
<organism evidence="14 15">
    <name type="scientific">Cicer arietinum</name>
    <name type="common">Chickpea</name>
    <name type="synonym">Garbanzo</name>
    <dbReference type="NCBI Taxonomy" id="3827"/>
    <lineage>
        <taxon>Eukaryota</taxon>
        <taxon>Viridiplantae</taxon>
        <taxon>Streptophyta</taxon>
        <taxon>Embryophyta</taxon>
        <taxon>Tracheophyta</taxon>
        <taxon>Spermatophyta</taxon>
        <taxon>Magnoliopsida</taxon>
        <taxon>eudicotyledons</taxon>
        <taxon>Gunneridae</taxon>
        <taxon>Pentapetalae</taxon>
        <taxon>rosids</taxon>
        <taxon>fabids</taxon>
        <taxon>Fabales</taxon>
        <taxon>Fabaceae</taxon>
        <taxon>Papilionoideae</taxon>
        <taxon>50 kb inversion clade</taxon>
        <taxon>NPAAA clade</taxon>
        <taxon>Hologalegina</taxon>
        <taxon>IRL clade</taxon>
        <taxon>Cicereae</taxon>
        <taxon>Cicer</taxon>
    </lineage>
</organism>
<proteinExistence type="inferred from homology"/>
<gene>
    <name evidence="15" type="primary">LOC101512614</name>
</gene>
<keyword evidence="4" id="KW-0134">Cell wall</keyword>
<dbReference type="Pfam" id="PF00295">
    <property type="entry name" value="Glyco_hydro_28"/>
    <property type="match status" value="1"/>
</dbReference>
<comment type="similarity">
    <text evidence="2 12">Belongs to the glycosyl hydrolase 28 family.</text>
</comment>
<comment type="catalytic activity">
    <reaction evidence="10">
        <text>(1,4-alpha-D-galacturonosyl)n+m + H2O = (1,4-alpha-D-galacturonosyl)n + (1,4-alpha-D-galacturonosyl)m.</text>
        <dbReference type="EC" id="3.2.1.15"/>
    </reaction>
</comment>
<dbReference type="EC" id="3.2.1.15" evidence="3"/>
<feature type="signal peptide" evidence="13">
    <location>
        <begin position="1"/>
        <end position="21"/>
    </location>
</feature>
<dbReference type="SUPFAM" id="SSF51126">
    <property type="entry name" value="Pectin lyase-like"/>
    <property type="match status" value="1"/>
</dbReference>
<dbReference type="KEGG" id="cam:101512614"/>
<keyword evidence="6 13" id="KW-0732">Signal</keyword>
<dbReference type="InterPro" id="IPR000743">
    <property type="entry name" value="Glyco_hydro_28"/>
</dbReference>
<dbReference type="SMART" id="SM00710">
    <property type="entry name" value="PbH1"/>
    <property type="match status" value="4"/>
</dbReference>
<dbReference type="GO" id="GO:0010047">
    <property type="term" value="P:fruit dehiscence"/>
    <property type="evidence" value="ECO:0007669"/>
    <property type="project" value="UniProtKB-ARBA"/>
</dbReference>
<dbReference type="FunFam" id="2.160.20.10:FF:000028">
    <property type="entry name" value="Polygalacturonase QRT2"/>
    <property type="match status" value="1"/>
</dbReference>
<dbReference type="GO" id="GO:0005975">
    <property type="term" value="P:carbohydrate metabolic process"/>
    <property type="evidence" value="ECO:0007669"/>
    <property type="project" value="InterPro"/>
</dbReference>
<dbReference type="InterPro" id="IPR012334">
    <property type="entry name" value="Pectin_lyas_fold"/>
</dbReference>
<evidence type="ECO:0000256" key="4">
    <source>
        <dbReference type="ARBA" id="ARBA00022512"/>
    </source>
</evidence>
<keyword evidence="5" id="KW-0964">Secreted</keyword>
<reference evidence="15" key="2">
    <citation type="submission" date="2025-08" db="UniProtKB">
        <authorList>
            <consortium name="RefSeq"/>
        </authorList>
    </citation>
    <scope>IDENTIFICATION</scope>
    <source>
        <tissue evidence="15">Etiolated seedlings</tissue>
    </source>
</reference>
<dbReference type="InterPro" id="IPR011050">
    <property type="entry name" value="Pectin_lyase_fold/virulence"/>
</dbReference>
<protein>
    <recommendedName>
        <fullName evidence="3">endo-polygalacturonase</fullName>
        <ecNumber evidence="3">3.2.1.15</ecNumber>
    </recommendedName>
</protein>
<sequence>MALSPIHFLLSFTIIISFVACYSNLQEAPLINTYVDHSPSIDDGDTLLFFKNMINQNTNVFGGTQIVNVNDYGAKGNGCTDDTQAFKKAWEIVCSSTEAVFLVPLDNYYLLKPIRFSGPCKSNITVQLSGSLEASEEPSDYSEDQRHWLVFDNVQNLIINGGGTINGKGNIWWQNSCKRNKKRSCKDAPTALTFDSCENLIVENLSIENAQQIHVSFQDSMNVKAFGLNVSSPEDSPNTDGIHVTNTQNIQISNSLIGTGDDCISIVHGSRNVEATNITCGPGHGISIGSLGAGKSKEFVSEVIVNGAKISGTKNGVRIKTWPGGSGSATNIKFLNIEMDNVTNPIIIDQNYCDKKKKPCKKKSDSAVQISNVLYQNIIGKSASDVAVKFDCSKKFPCNKIVLQNIDLQCEEGEAASALCNNVELSYIGHVTPLCASYS</sequence>
<evidence type="ECO:0000256" key="12">
    <source>
        <dbReference type="RuleBase" id="RU361169"/>
    </source>
</evidence>